<dbReference type="SMART" id="SM00028">
    <property type="entry name" value="TPR"/>
    <property type="match status" value="7"/>
</dbReference>
<dbReference type="GO" id="GO:0030968">
    <property type="term" value="P:endoplasmic reticulum unfolded protein response"/>
    <property type="evidence" value="ECO:0007669"/>
    <property type="project" value="TreeGrafter"/>
</dbReference>
<dbReference type="GO" id="GO:0000030">
    <property type="term" value="F:mannosyltransferase activity"/>
    <property type="evidence" value="ECO:0007669"/>
    <property type="project" value="TreeGrafter"/>
</dbReference>
<gene>
    <name evidence="3" type="ORF">A9D14_06720</name>
</gene>
<dbReference type="RefSeq" id="WP_066844306.1">
    <property type="nucleotide sequence ID" value="NZ_CP019602.1"/>
</dbReference>
<dbReference type="AlphaFoldDB" id="A0A1Z1FB22"/>
<dbReference type="OrthoDB" id="146908at2"/>
<keyword evidence="2" id="KW-0802">TPR repeat</keyword>
<reference evidence="3 4" key="1">
    <citation type="submission" date="2017-01" db="EMBL/GenBank/DDBJ databases">
        <title>Complete genome sequence of esterase-producing bacterium Croceicoccus marinus E4A9.</title>
        <authorList>
            <person name="Wu Y.-H."/>
            <person name="Cheng H."/>
            <person name="Xu L."/>
            <person name="Huo Y.-Y."/>
            <person name="Wang C.-S."/>
            <person name="Xu X.-W."/>
        </authorList>
    </citation>
    <scope>NUCLEOTIDE SEQUENCE [LARGE SCALE GENOMIC DNA]</scope>
    <source>
        <strain evidence="3 4">E4A9</strain>
    </source>
</reference>
<name>A0A1Z1FB22_9SPHN</name>
<evidence type="ECO:0000313" key="4">
    <source>
        <dbReference type="Proteomes" id="UP000195807"/>
    </source>
</evidence>
<protein>
    <submittedName>
        <fullName evidence="3">Uncharacterized protein</fullName>
    </submittedName>
</protein>
<proteinExistence type="predicted"/>
<dbReference type="Proteomes" id="UP000195807">
    <property type="component" value="Chromosome"/>
</dbReference>
<dbReference type="InterPro" id="IPR011990">
    <property type="entry name" value="TPR-like_helical_dom_sf"/>
</dbReference>
<dbReference type="GO" id="GO:0035269">
    <property type="term" value="P:protein O-linked glycosylation via mannose"/>
    <property type="evidence" value="ECO:0007669"/>
    <property type="project" value="TreeGrafter"/>
</dbReference>
<keyword evidence="4" id="KW-1185">Reference proteome</keyword>
<dbReference type="Gene3D" id="1.25.40.10">
    <property type="entry name" value="Tetratricopeptide repeat domain"/>
    <property type="match status" value="3"/>
</dbReference>
<keyword evidence="1" id="KW-0677">Repeat</keyword>
<dbReference type="KEGG" id="cman:A9D14_06720"/>
<accession>A0A1Z1FB22</accession>
<dbReference type="STRING" id="450378.GCA_001661675_01345"/>
<dbReference type="PANTHER" id="PTHR44227:SF3">
    <property type="entry name" value="PROTEIN O-MANNOSYL-TRANSFERASE TMTC4"/>
    <property type="match status" value="1"/>
</dbReference>
<dbReference type="EMBL" id="CP019602">
    <property type="protein sequence ID" value="ARU15933.1"/>
    <property type="molecule type" value="Genomic_DNA"/>
</dbReference>
<dbReference type="Pfam" id="PF13432">
    <property type="entry name" value="TPR_16"/>
    <property type="match status" value="3"/>
</dbReference>
<evidence type="ECO:0000256" key="2">
    <source>
        <dbReference type="ARBA" id="ARBA00022803"/>
    </source>
</evidence>
<dbReference type="PANTHER" id="PTHR44227">
    <property type="match status" value="1"/>
</dbReference>
<dbReference type="InterPro" id="IPR052346">
    <property type="entry name" value="O-mannosyl-transferase_TMTC"/>
</dbReference>
<dbReference type="SUPFAM" id="SSF48452">
    <property type="entry name" value="TPR-like"/>
    <property type="match status" value="2"/>
</dbReference>
<dbReference type="InterPro" id="IPR019734">
    <property type="entry name" value="TPR_rpt"/>
</dbReference>
<organism evidence="3 4">
    <name type="scientific">Croceicoccus marinus</name>
    <dbReference type="NCBI Taxonomy" id="450378"/>
    <lineage>
        <taxon>Bacteria</taxon>
        <taxon>Pseudomonadati</taxon>
        <taxon>Pseudomonadota</taxon>
        <taxon>Alphaproteobacteria</taxon>
        <taxon>Sphingomonadales</taxon>
        <taxon>Erythrobacteraceae</taxon>
        <taxon>Croceicoccus</taxon>
    </lineage>
</organism>
<evidence type="ECO:0000313" key="3">
    <source>
        <dbReference type="EMBL" id="ARU15933.1"/>
    </source>
</evidence>
<sequence>MQFIASGQAGTFAVRTATGFLVERVDIGAAHEASARDISYYFSNCNDLTVGQVRSIAEARDTAKISWSVDRAVRLFVILIDPCEPPSELVEVGEALEELLEVRGVVERVEAQLFAAPLPEPFDVEACRKAIAKSSAALALLDRFLNLQPMIAEVRDAFEAIDENAFDAPRHRNYVRELAIDRGGFRDLVIALHHGESIDKALFGLFAKLRGVDNGRAIVQLWTESFKRVRHQLVAVAEPDQQTESWRDTSALGGRQAFERAIQQQNAVVKQIKAGDFETARRYARDLVADQRKTSRDEHIAKSLTNLSQKAKELEVLELALEWVREALEFKGDDGQAHGQLGDLLMRIGHFSEAHRSLDLAESFGEASFAASGRARMLRYQGQFEEALHAYRVALEHFEAEPERKQFNLAGIAECLRDLERFDEALAAYDIGIAQCPYAAALHSGRAATLVEMGRFEEAYEGYKAASNLDDSNVVPRNGLATLYRRVGDFKRAEQIYRNLLEDYPFDPHTRGGLIATLRDLGRFEEAVEEAKAFVHQLPGSPDAVWSLLDALIDARRFDEAEAALKTANDDFRYVAGLRIGMARIEKAKGRYASALALYDDAARDFPSHPHIQLGRADMLRRLGQVDEALSIYQSAFDRHPQRLILKNAIASIYIHQFRYAEALPLLVIDDPRTADEWRNFALRGMLDSAANYLDDARERFEWAIEHCPFRREQNMLRAALSRVLLMIGRTEAAVKASQPCDDPVAELLKFHATAVLSDKGPARALYEHLQRSLLPEPYHELRDEIASQFNVVDLVSYRNHTWLLKREQDILLLEAA</sequence>
<evidence type="ECO:0000256" key="1">
    <source>
        <dbReference type="ARBA" id="ARBA00022737"/>
    </source>
</evidence>